<organism evidence="1 2">
    <name type="scientific">Galactobacter valiniphilus</name>
    <dbReference type="NCBI Taxonomy" id="2676122"/>
    <lineage>
        <taxon>Bacteria</taxon>
        <taxon>Bacillati</taxon>
        <taxon>Actinomycetota</taxon>
        <taxon>Actinomycetes</taxon>
        <taxon>Micrococcales</taxon>
        <taxon>Micrococcaceae</taxon>
        <taxon>Galactobacter</taxon>
    </lineage>
</organism>
<dbReference type="AlphaFoldDB" id="A0A399JBG5"/>
<dbReference type="RefSeq" id="WP_119425027.1">
    <property type="nucleotide sequence ID" value="NZ_QQXK01000019.1"/>
</dbReference>
<evidence type="ECO:0000313" key="2">
    <source>
        <dbReference type="Proteomes" id="UP000265419"/>
    </source>
</evidence>
<name>A0A399JBG5_9MICC</name>
<dbReference type="Proteomes" id="UP000265419">
    <property type="component" value="Unassembled WGS sequence"/>
</dbReference>
<evidence type="ECO:0008006" key="3">
    <source>
        <dbReference type="Google" id="ProtNLM"/>
    </source>
</evidence>
<comment type="caution">
    <text evidence="1">The sequence shown here is derived from an EMBL/GenBank/DDBJ whole genome shotgun (WGS) entry which is preliminary data.</text>
</comment>
<protein>
    <recommendedName>
        <fullName evidence="3">DUF3168 domain-containing protein</fullName>
    </recommendedName>
</protein>
<proteinExistence type="predicted"/>
<gene>
    <name evidence="1" type="ORF">DWB68_10140</name>
</gene>
<dbReference type="EMBL" id="QQXK01000019">
    <property type="protein sequence ID" value="RII41877.1"/>
    <property type="molecule type" value="Genomic_DNA"/>
</dbReference>
<evidence type="ECO:0000313" key="1">
    <source>
        <dbReference type="EMBL" id="RII41877.1"/>
    </source>
</evidence>
<sequence>MADPSAIVMAVLQGVPGLTGGVYDGQVPDTIPTTGQGKFVKPYAVLWAGTGDDIPAERDLTRLSAADVLDWRPQVTVVGPSGAVCRDGARAVLAALRNLHVGGGWLIPDADHNRQLSPIPDNTVTPVRMFMPLRFRLVTTQ</sequence>
<keyword evidence="2" id="KW-1185">Reference proteome</keyword>
<reference evidence="1 2" key="1">
    <citation type="submission" date="2018-07" db="EMBL/GenBank/DDBJ databases">
        <title>Arthrobacter sp. nov., isolated from raw cow's milk with high bacterial count.</title>
        <authorList>
            <person name="Hahne J."/>
            <person name="Isele D."/>
            <person name="Lipski A."/>
        </authorList>
    </citation>
    <scope>NUCLEOTIDE SEQUENCE [LARGE SCALE GENOMIC DNA]</scope>
    <source>
        <strain evidence="1 2">JZ R-35</strain>
    </source>
</reference>
<accession>A0A399JBG5</accession>